<evidence type="ECO:0000313" key="1">
    <source>
        <dbReference type="EMBL" id="GAH38689.1"/>
    </source>
</evidence>
<accession>X1GAS7</accession>
<gene>
    <name evidence="1" type="ORF">S03H2_24466</name>
</gene>
<name>X1GAS7_9ZZZZ</name>
<organism evidence="1">
    <name type="scientific">marine sediment metagenome</name>
    <dbReference type="NCBI Taxonomy" id="412755"/>
    <lineage>
        <taxon>unclassified sequences</taxon>
        <taxon>metagenomes</taxon>
        <taxon>ecological metagenomes</taxon>
    </lineage>
</organism>
<proteinExistence type="predicted"/>
<sequence length="29" mass="3207">ESVSFKDAKQHIIASDINAGSKFNFFSAF</sequence>
<protein>
    <submittedName>
        <fullName evidence="1">Uncharacterized protein</fullName>
    </submittedName>
</protein>
<reference evidence="1" key="1">
    <citation type="journal article" date="2014" name="Front. Microbiol.">
        <title>High frequency of phylogenetically diverse reductive dehalogenase-homologous genes in deep subseafloor sedimentary metagenomes.</title>
        <authorList>
            <person name="Kawai M."/>
            <person name="Futagami T."/>
            <person name="Toyoda A."/>
            <person name="Takaki Y."/>
            <person name="Nishi S."/>
            <person name="Hori S."/>
            <person name="Arai W."/>
            <person name="Tsubouchi T."/>
            <person name="Morono Y."/>
            <person name="Uchiyama I."/>
            <person name="Ito T."/>
            <person name="Fujiyama A."/>
            <person name="Inagaki F."/>
            <person name="Takami H."/>
        </authorList>
    </citation>
    <scope>NUCLEOTIDE SEQUENCE</scope>
    <source>
        <strain evidence="1">Expedition CK06-06</strain>
    </source>
</reference>
<dbReference type="EMBL" id="BARU01013598">
    <property type="protein sequence ID" value="GAH38689.1"/>
    <property type="molecule type" value="Genomic_DNA"/>
</dbReference>
<dbReference type="AlphaFoldDB" id="X1GAS7"/>
<feature type="non-terminal residue" evidence="1">
    <location>
        <position position="1"/>
    </location>
</feature>
<comment type="caution">
    <text evidence="1">The sequence shown here is derived from an EMBL/GenBank/DDBJ whole genome shotgun (WGS) entry which is preliminary data.</text>
</comment>